<evidence type="ECO:0000313" key="1">
    <source>
        <dbReference type="EnsemblMetazoa" id="CJA36512.1"/>
    </source>
</evidence>
<organism evidence="1 2">
    <name type="scientific">Caenorhabditis japonica</name>
    <dbReference type="NCBI Taxonomy" id="281687"/>
    <lineage>
        <taxon>Eukaryota</taxon>
        <taxon>Metazoa</taxon>
        <taxon>Ecdysozoa</taxon>
        <taxon>Nematoda</taxon>
        <taxon>Chromadorea</taxon>
        <taxon>Rhabditida</taxon>
        <taxon>Rhabditina</taxon>
        <taxon>Rhabditomorpha</taxon>
        <taxon>Rhabditoidea</taxon>
        <taxon>Rhabditidae</taxon>
        <taxon>Peloderinae</taxon>
        <taxon>Caenorhabditis</taxon>
    </lineage>
</organism>
<dbReference type="PANTHER" id="PTHR22437:SF0">
    <property type="entry name" value="FI21431P1"/>
    <property type="match status" value="1"/>
</dbReference>
<dbReference type="GO" id="GO:0005737">
    <property type="term" value="C:cytoplasm"/>
    <property type="evidence" value="ECO:0007669"/>
    <property type="project" value="TreeGrafter"/>
</dbReference>
<proteinExistence type="predicted"/>
<dbReference type="AlphaFoldDB" id="A0A2Q4SHZ6"/>
<sequence length="88" mass="9920">MTYLAVVLDGPKAKNGRKVFESFVQQNRQMFWNRELTAACESLAYMGFMRPGTLFISGPQQQLAVLKDAWARRILKAAMGYTITSLGE</sequence>
<dbReference type="STRING" id="281687.A0A2Q4SHZ6"/>
<keyword evidence="2" id="KW-1185">Reference proteome</keyword>
<dbReference type="GO" id="GO:0000977">
    <property type="term" value="F:RNA polymerase II transcription regulatory region sequence-specific DNA binding"/>
    <property type="evidence" value="ECO:0007669"/>
    <property type="project" value="TreeGrafter"/>
</dbReference>
<dbReference type="InterPro" id="IPR040126">
    <property type="entry name" value="STOX1/2"/>
</dbReference>
<reference evidence="2" key="1">
    <citation type="submission" date="2010-08" db="EMBL/GenBank/DDBJ databases">
        <authorList>
            <consortium name="Caenorhabditis japonica Sequencing Consortium"/>
            <person name="Wilson R.K."/>
        </authorList>
    </citation>
    <scope>NUCLEOTIDE SEQUENCE [LARGE SCALE GENOMIC DNA]</scope>
    <source>
        <strain evidence="2">DF5081</strain>
    </source>
</reference>
<protein>
    <submittedName>
        <fullName evidence="1">Uncharacterized protein</fullName>
    </submittedName>
</protein>
<dbReference type="GO" id="GO:0006357">
    <property type="term" value="P:regulation of transcription by RNA polymerase II"/>
    <property type="evidence" value="ECO:0007669"/>
    <property type="project" value="InterPro"/>
</dbReference>
<reference evidence="1" key="2">
    <citation type="submission" date="2022-06" db="UniProtKB">
        <authorList>
            <consortium name="EnsemblMetazoa"/>
        </authorList>
    </citation>
    <scope>IDENTIFICATION</scope>
    <source>
        <strain evidence="1">DF5081</strain>
    </source>
</reference>
<dbReference type="EnsemblMetazoa" id="CJA31769.1">
    <property type="protein sequence ID" value="CJA31769.1"/>
    <property type="gene ID" value="WBGene00207616"/>
</dbReference>
<accession>A0A2Q4SHZ6</accession>
<dbReference type="InParanoid" id="A0A2Q4SHZ6"/>
<dbReference type="GO" id="GO:0005634">
    <property type="term" value="C:nucleus"/>
    <property type="evidence" value="ECO:0007669"/>
    <property type="project" value="TreeGrafter"/>
</dbReference>
<dbReference type="PANTHER" id="PTHR22437">
    <property type="entry name" value="WINGED HELIX DOMAIN-CONTAINING PROTEIN"/>
    <property type="match status" value="1"/>
</dbReference>
<evidence type="ECO:0000313" key="2">
    <source>
        <dbReference type="Proteomes" id="UP000005237"/>
    </source>
</evidence>
<name>A0A2Q4SHZ6_CAEJA</name>
<dbReference type="Proteomes" id="UP000005237">
    <property type="component" value="Unassembled WGS sequence"/>
</dbReference>
<dbReference type="EnsemblMetazoa" id="CJA36512.1">
    <property type="protein sequence ID" value="CJA36512.1"/>
    <property type="gene ID" value="WBGene00212359"/>
</dbReference>